<dbReference type="GO" id="GO:0005680">
    <property type="term" value="C:anaphase-promoting complex"/>
    <property type="evidence" value="ECO:0007669"/>
    <property type="project" value="EnsemblFungi"/>
</dbReference>
<keyword evidence="2" id="KW-0863">Zinc-finger</keyword>
<dbReference type="Pfam" id="PF12861">
    <property type="entry name" value="zf-ANAPC11"/>
    <property type="match status" value="1"/>
</dbReference>
<evidence type="ECO:0000256" key="5">
    <source>
        <dbReference type="ARBA" id="ARBA00023306"/>
    </source>
</evidence>
<dbReference type="CDD" id="cd16456">
    <property type="entry name" value="RING-H2_APC11"/>
    <property type="match status" value="1"/>
</dbReference>
<dbReference type="GO" id="GO:0097602">
    <property type="term" value="F:cullin family protein binding"/>
    <property type="evidence" value="ECO:0007669"/>
    <property type="project" value="InterPro"/>
</dbReference>
<dbReference type="InterPro" id="IPR024991">
    <property type="entry name" value="RING-H2_APC11"/>
</dbReference>
<dbReference type="GO" id="GO:0031145">
    <property type="term" value="P:anaphase-promoting complex-dependent catabolic process"/>
    <property type="evidence" value="ECO:0007669"/>
    <property type="project" value="InterPro"/>
</dbReference>
<keyword evidence="1" id="KW-0479">Metal-binding</keyword>
<evidence type="ECO:0000256" key="3">
    <source>
        <dbReference type="ARBA" id="ARBA00022786"/>
    </source>
</evidence>
<evidence type="ECO:0000313" key="8">
    <source>
        <dbReference type="Proteomes" id="UP000193642"/>
    </source>
</evidence>
<sequence>MKVKIKQWNGVAVWRWETKQSSQVDDDDDDVCGICRGPFDGCCPDCKTPGDDCSIVIGECKHVFHMHCLFKWIGSDLSKQLVRYYIER</sequence>
<dbReference type="OrthoDB" id="1681166at2759"/>
<dbReference type="SUPFAM" id="SSF57850">
    <property type="entry name" value="RING/U-box"/>
    <property type="match status" value="1"/>
</dbReference>
<dbReference type="EMBL" id="MCGO01000030">
    <property type="protein sequence ID" value="ORY41872.1"/>
    <property type="molecule type" value="Genomic_DNA"/>
</dbReference>
<evidence type="ECO:0000256" key="4">
    <source>
        <dbReference type="ARBA" id="ARBA00022833"/>
    </source>
</evidence>
<comment type="caution">
    <text evidence="7">The sequence shown here is derived from an EMBL/GenBank/DDBJ whole genome shotgun (WGS) entry which is preliminary data.</text>
</comment>
<dbReference type="PANTHER" id="PTHR11210">
    <property type="entry name" value="RING BOX"/>
    <property type="match status" value="1"/>
</dbReference>
<feature type="domain" description="Anaphase-promoting complex subunit 11 RING-H2 finger" evidence="6">
    <location>
        <begin position="29"/>
        <end position="81"/>
    </location>
</feature>
<keyword evidence="4" id="KW-0862">Zinc</keyword>
<keyword evidence="5" id="KW-0131">Cell cycle</keyword>
<dbReference type="InterPro" id="IPR051031">
    <property type="entry name" value="RING-box_E3_Ubiquitin_Ligase"/>
</dbReference>
<gene>
    <name evidence="7" type="ORF">BCR33DRAFT_718540</name>
</gene>
<dbReference type="GO" id="GO:0061630">
    <property type="term" value="F:ubiquitin protein ligase activity"/>
    <property type="evidence" value="ECO:0007669"/>
    <property type="project" value="InterPro"/>
</dbReference>
<dbReference type="AlphaFoldDB" id="A0A1Y2C4B0"/>
<dbReference type="GO" id="GO:0008270">
    <property type="term" value="F:zinc ion binding"/>
    <property type="evidence" value="ECO:0007669"/>
    <property type="project" value="UniProtKB-KW"/>
</dbReference>
<keyword evidence="3" id="KW-0833">Ubl conjugation pathway</keyword>
<evidence type="ECO:0000313" key="7">
    <source>
        <dbReference type="EMBL" id="ORY41872.1"/>
    </source>
</evidence>
<keyword evidence="8" id="KW-1185">Reference proteome</keyword>
<reference evidence="7 8" key="1">
    <citation type="submission" date="2016-07" db="EMBL/GenBank/DDBJ databases">
        <title>Pervasive Adenine N6-methylation of Active Genes in Fungi.</title>
        <authorList>
            <consortium name="DOE Joint Genome Institute"/>
            <person name="Mondo S.J."/>
            <person name="Dannebaum R.O."/>
            <person name="Kuo R.C."/>
            <person name="Labutti K."/>
            <person name="Haridas S."/>
            <person name="Kuo A."/>
            <person name="Salamov A."/>
            <person name="Ahrendt S.R."/>
            <person name="Lipzen A."/>
            <person name="Sullivan W."/>
            <person name="Andreopoulos W.B."/>
            <person name="Clum A."/>
            <person name="Lindquist E."/>
            <person name="Daum C."/>
            <person name="Ramamoorthy G.K."/>
            <person name="Gryganskyi A."/>
            <person name="Culley D."/>
            <person name="Magnuson J.K."/>
            <person name="James T.Y."/>
            <person name="O'Malley M.A."/>
            <person name="Stajich J.E."/>
            <person name="Spatafora J.W."/>
            <person name="Visel A."/>
            <person name="Grigoriev I.V."/>
        </authorList>
    </citation>
    <scope>NUCLEOTIDE SEQUENCE [LARGE SCALE GENOMIC DNA]</scope>
    <source>
        <strain evidence="7 8">JEL800</strain>
    </source>
</reference>
<evidence type="ECO:0000256" key="1">
    <source>
        <dbReference type="ARBA" id="ARBA00022723"/>
    </source>
</evidence>
<proteinExistence type="predicted"/>
<evidence type="ECO:0000259" key="6">
    <source>
        <dbReference type="Pfam" id="PF12861"/>
    </source>
</evidence>
<protein>
    <recommendedName>
        <fullName evidence="6">Anaphase-promoting complex subunit 11 RING-H2 finger domain-containing protein</fullName>
    </recommendedName>
</protein>
<name>A0A1Y2C4B0_9FUNG</name>
<dbReference type="Gene3D" id="3.30.40.10">
    <property type="entry name" value="Zinc/RING finger domain, C3HC4 (zinc finger)"/>
    <property type="match status" value="1"/>
</dbReference>
<organism evidence="7 8">
    <name type="scientific">Rhizoclosmatium globosum</name>
    <dbReference type="NCBI Taxonomy" id="329046"/>
    <lineage>
        <taxon>Eukaryota</taxon>
        <taxon>Fungi</taxon>
        <taxon>Fungi incertae sedis</taxon>
        <taxon>Chytridiomycota</taxon>
        <taxon>Chytridiomycota incertae sedis</taxon>
        <taxon>Chytridiomycetes</taxon>
        <taxon>Chytridiales</taxon>
        <taxon>Chytriomycetaceae</taxon>
        <taxon>Rhizoclosmatium</taxon>
    </lineage>
</organism>
<dbReference type="Proteomes" id="UP000193642">
    <property type="component" value="Unassembled WGS sequence"/>
</dbReference>
<dbReference type="STRING" id="329046.A0A1Y2C4B0"/>
<evidence type="ECO:0000256" key="2">
    <source>
        <dbReference type="ARBA" id="ARBA00022771"/>
    </source>
</evidence>
<dbReference type="InterPro" id="IPR013083">
    <property type="entry name" value="Znf_RING/FYVE/PHD"/>
</dbReference>
<accession>A0A1Y2C4B0</accession>